<accession>A0A964BP78</accession>
<organism evidence="1 2">
    <name type="scientific">Waterburya agarophytonicola KI4</name>
    <dbReference type="NCBI Taxonomy" id="2874699"/>
    <lineage>
        <taxon>Bacteria</taxon>
        <taxon>Bacillati</taxon>
        <taxon>Cyanobacteriota</taxon>
        <taxon>Cyanophyceae</taxon>
        <taxon>Pleurocapsales</taxon>
        <taxon>Hyellaceae</taxon>
        <taxon>Waterburya</taxon>
        <taxon>Waterburya agarophytonicola</taxon>
    </lineage>
</organism>
<sequence length="94" mass="10671">MSISISPETRAIVEETAIDLDTTISTTVDTIVSEWYELSNASTLDARATHHRLTELTERIIRLERTNANVCKAVRELIRLERVKTDSTEIKRTA</sequence>
<dbReference type="EMBL" id="JADWDC010000015">
    <property type="protein sequence ID" value="MCC0177034.1"/>
    <property type="molecule type" value="Genomic_DNA"/>
</dbReference>
<dbReference type="Proteomes" id="UP000729733">
    <property type="component" value="Unassembled WGS sequence"/>
</dbReference>
<gene>
    <name evidence="1" type="ORF">I4641_08600</name>
</gene>
<reference evidence="1" key="1">
    <citation type="journal article" date="2021" name="Antonie Van Leeuwenhoek">
        <title>Draft genome and description of Waterburya agarophytonicola gen. nov. sp. nov. (Pleurocapsales, Cyanobacteria): a seaweed symbiont.</title>
        <authorList>
            <person name="Bonthond G."/>
            <person name="Shalygin S."/>
            <person name="Bayer T."/>
            <person name="Weinberger F."/>
        </authorList>
    </citation>
    <scope>NUCLEOTIDE SEQUENCE</scope>
    <source>
        <strain evidence="1">KI4</strain>
    </source>
</reference>
<comment type="caution">
    <text evidence="1">The sequence shown here is derived from an EMBL/GenBank/DDBJ whole genome shotgun (WGS) entry which is preliminary data.</text>
</comment>
<evidence type="ECO:0000313" key="1">
    <source>
        <dbReference type="EMBL" id="MCC0177034.1"/>
    </source>
</evidence>
<evidence type="ECO:0000313" key="2">
    <source>
        <dbReference type="Proteomes" id="UP000729733"/>
    </source>
</evidence>
<dbReference type="AlphaFoldDB" id="A0A964BP78"/>
<name>A0A964BP78_9CYAN</name>
<proteinExistence type="predicted"/>
<dbReference type="RefSeq" id="WP_229640072.1">
    <property type="nucleotide sequence ID" value="NZ_JADWDC010000015.1"/>
</dbReference>
<keyword evidence="2" id="KW-1185">Reference proteome</keyword>
<protein>
    <submittedName>
        <fullName evidence="1">Uncharacterized protein</fullName>
    </submittedName>
</protein>